<dbReference type="PANTHER" id="PTHR47237:SF2">
    <property type="entry name" value="BLL4206 PROTEIN"/>
    <property type="match status" value="1"/>
</dbReference>
<accession>A0A074THY3</accession>
<evidence type="ECO:0000313" key="3">
    <source>
        <dbReference type="EMBL" id="KEP71316.1"/>
    </source>
</evidence>
<dbReference type="PANTHER" id="PTHR47237">
    <property type="entry name" value="SLL0310 PROTEIN"/>
    <property type="match status" value="1"/>
</dbReference>
<dbReference type="Pfam" id="PF18014">
    <property type="entry name" value="Acetyltransf_18"/>
    <property type="match status" value="1"/>
</dbReference>
<dbReference type="EMBL" id="JHEH01000002">
    <property type="protein sequence ID" value="KEP71316.1"/>
    <property type="molecule type" value="Genomic_DNA"/>
</dbReference>
<dbReference type="STRING" id="1185766.SAMN05216224_101226"/>
<evidence type="ECO:0000256" key="1">
    <source>
        <dbReference type="SAM" id="MobiDB-lite"/>
    </source>
</evidence>
<dbReference type="InterPro" id="IPR052729">
    <property type="entry name" value="Acyl/Acetyltrans_Enzymes"/>
</dbReference>
<name>A0A074THY3_9RHOB</name>
<gene>
    <name evidence="3" type="ORF">DL1_06900</name>
</gene>
<organism evidence="3 4">
    <name type="scientific">Thioclava dalianensis</name>
    <dbReference type="NCBI Taxonomy" id="1185766"/>
    <lineage>
        <taxon>Bacteria</taxon>
        <taxon>Pseudomonadati</taxon>
        <taxon>Pseudomonadota</taxon>
        <taxon>Alphaproteobacteria</taxon>
        <taxon>Rhodobacterales</taxon>
        <taxon>Paracoccaceae</taxon>
        <taxon>Thioclava</taxon>
    </lineage>
</organism>
<dbReference type="eggNOG" id="COG0454">
    <property type="taxonomic scope" value="Bacteria"/>
</dbReference>
<feature type="domain" description="N-acetyltransferase" evidence="2">
    <location>
        <begin position="56"/>
        <end position="189"/>
    </location>
</feature>
<protein>
    <submittedName>
        <fullName evidence="3">GNAT family acetyltransferase</fullName>
    </submittedName>
</protein>
<feature type="compositionally biased region" description="Polar residues" evidence="1">
    <location>
        <begin position="1"/>
        <end position="12"/>
    </location>
</feature>
<keyword evidence="4" id="KW-1185">Reference proteome</keyword>
<keyword evidence="3" id="KW-0808">Transferase</keyword>
<dbReference type="Gene3D" id="3.40.630.30">
    <property type="match status" value="1"/>
</dbReference>
<comment type="caution">
    <text evidence="3">The sequence shown here is derived from an EMBL/GenBank/DDBJ whole genome shotgun (WGS) entry which is preliminary data.</text>
</comment>
<dbReference type="GO" id="GO:0016747">
    <property type="term" value="F:acyltransferase activity, transferring groups other than amino-acyl groups"/>
    <property type="evidence" value="ECO:0007669"/>
    <property type="project" value="InterPro"/>
</dbReference>
<feature type="region of interest" description="Disordered" evidence="1">
    <location>
        <begin position="1"/>
        <end position="23"/>
    </location>
</feature>
<dbReference type="Gene3D" id="3.40.630.90">
    <property type="match status" value="1"/>
</dbReference>
<evidence type="ECO:0000259" key="2">
    <source>
        <dbReference type="PROSITE" id="PS51186"/>
    </source>
</evidence>
<dbReference type="SUPFAM" id="SSF55729">
    <property type="entry name" value="Acyl-CoA N-acyltransferases (Nat)"/>
    <property type="match status" value="1"/>
</dbReference>
<dbReference type="PROSITE" id="PS51186">
    <property type="entry name" value="GNAT"/>
    <property type="match status" value="1"/>
</dbReference>
<evidence type="ECO:0000313" key="4">
    <source>
        <dbReference type="Proteomes" id="UP000027725"/>
    </source>
</evidence>
<dbReference type="Proteomes" id="UP000027725">
    <property type="component" value="Unassembled WGS sequence"/>
</dbReference>
<dbReference type="AlphaFoldDB" id="A0A074THY3"/>
<proteinExistence type="predicted"/>
<dbReference type="InterPro" id="IPR041496">
    <property type="entry name" value="YitH/HolE_GNAT"/>
</dbReference>
<dbReference type="RefSeq" id="WP_051693251.1">
    <property type="nucleotide sequence ID" value="NZ_FOVB01000001.1"/>
</dbReference>
<dbReference type="InterPro" id="IPR000182">
    <property type="entry name" value="GNAT_dom"/>
</dbReference>
<sequence length="334" mass="36532">MHNQSTSSSTMPEAQRLPDGAAAQMPSEALTRFGAFMRRETLEVAQDWMQVDSYKARIEPIDTSMIAKLQTLTVGVFWPHREADLAVLLEVGAGYLALDEIDRALASTMQFPCGDDFSMLGMMVTTPRLQAMGTGARLLRRTMADCNGRDMRLSATKSGYRLYETAGFVPDGLIYQHQGKARPIHAPRPVPGVALRPMEPRDTAAVAELDRLAHGVDRSTILGVFLARSEAIVAERDGAVIGYAFCRPFGKGRVIGPCICEDEAVAIQMVAHFVMSYEGSFLRFDLHQENERIAAFLSASGLGMFDTVTEMHLGASRRARSGVMAYGMAMQSLG</sequence>
<dbReference type="OrthoDB" id="8453373at2"/>
<dbReference type="InterPro" id="IPR016181">
    <property type="entry name" value="Acyl_CoA_acyltransferase"/>
</dbReference>
<reference evidence="3 4" key="1">
    <citation type="submission" date="2014-03" db="EMBL/GenBank/DDBJ databases">
        <title>The draft genome sequence of Thioclava dalianensis DLFJ1-1.</title>
        <authorList>
            <person name="Lai Q."/>
            <person name="Shao Z."/>
        </authorList>
    </citation>
    <scope>NUCLEOTIDE SEQUENCE [LARGE SCALE GENOMIC DNA]</scope>
    <source>
        <strain evidence="3 4">DLFJ1-1</strain>
    </source>
</reference>